<dbReference type="EMBL" id="JABVXQ010000006">
    <property type="protein sequence ID" value="KAF6104295.1"/>
    <property type="molecule type" value="Genomic_DNA"/>
</dbReference>
<proteinExistence type="predicted"/>
<feature type="region of interest" description="Disordered" evidence="1">
    <location>
        <begin position="230"/>
        <end position="271"/>
    </location>
</feature>
<feature type="compositionally biased region" description="Basic and acidic residues" evidence="1">
    <location>
        <begin position="239"/>
        <end position="263"/>
    </location>
</feature>
<reference evidence="2 3" key="1">
    <citation type="journal article" date="2020" name="Nature">
        <title>Six reference-quality genomes reveal evolution of bat adaptations.</title>
        <authorList>
            <person name="Jebb D."/>
            <person name="Huang Z."/>
            <person name="Pippel M."/>
            <person name="Hughes G.M."/>
            <person name="Lavrichenko K."/>
            <person name="Devanna P."/>
            <person name="Winkler S."/>
            <person name="Jermiin L.S."/>
            <person name="Skirmuntt E.C."/>
            <person name="Katzourakis A."/>
            <person name="Burkitt-Gray L."/>
            <person name="Ray D.A."/>
            <person name="Sullivan K.A.M."/>
            <person name="Roscito J.G."/>
            <person name="Kirilenko B.M."/>
            <person name="Davalos L.M."/>
            <person name="Corthals A.P."/>
            <person name="Power M.L."/>
            <person name="Jones G."/>
            <person name="Ransome R.D."/>
            <person name="Dechmann D.K.N."/>
            <person name="Locatelli A.G."/>
            <person name="Puechmaille S.J."/>
            <person name="Fedrigo O."/>
            <person name="Jarvis E.D."/>
            <person name="Hiller M."/>
            <person name="Vernes S.C."/>
            <person name="Myers E.W."/>
            <person name="Teeling E.C."/>
        </authorList>
    </citation>
    <scope>NUCLEOTIDE SEQUENCE [LARGE SCALE GENOMIC DNA]</scope>
    <source>
        <strain evidence="2">Bat1K_MPI-CBG_1</strain>
    </source>
</reference>
<gene>
    <name evidence="2" type="ORF">HJG60_011273</name>
</gene>
<evidence type="ECO:0000313" key="3">
    <source>
        <dbReference type="Proteomes" id="UP000664940"/>
    </source>
</evidence>
<dbReference type="AlphaFoldDB" id="A0A834A2A0"/>
<accession>A0A834A2A0</accession>
<sequence>MLHMQKMVVERLVAACRDETCALSLPLSHSRLPLVFSHTHGRWHRGRCTRSPAQTASHAHQACSSPEHRCVPRVPSLSEPHCLRAPLAPRLGGLHLWVLTEVPYPPDTGEPFWKWVFLSPYHSLGPSSHLPLSEEGPALGMNTLSAPLFAFLAPVSRLHLAQNWPVGQVCSRAQGRGEFVPPRPPAPCCILAGSRGGPAASLPYSPRFSLSLALFCHWAARGELRSALQQISHQQTARDSGEPETEHRTDEVKGLKKGEEENGRQGQPGQV</sequence>
<protein>
    <submittedName>
        <fullName evidence="2">Uncharacterized protein</fullName>
    </submittedName>
</protein>
<name>A0A834A2A0_9CHIR</name>
<organism evidence="2 3">
    <name type="scientific">Phyllostomus discolor</name>
    <name type="common">pale spear-nosed bat</name>
    <dbReference type="NCBI Taxonomy" id="89673"/>
    <lineage>
        <taxon>Eukaryota</taxon>
        <taxon>Metazoa</taxon>
        <taxon>Chordata</taxon>
        <taxon>Craniata</taxon>
        <taxon>Vertebrata</taxon>
        <taxon>Euteleostomi</taxon>
        <taxon>Mammalia</taxon>
        <taxon>Eutheria</taxon>
        <taxon>Laurasiatheria</taxon>
        <taxon>Chiroptera</taxon>
        <taxon>Yangochiroptera</taxon>
        <taxon>Phyllostomidae</taxon>
        <taxon>Phyllostominae</taxon>
        <taxon>Phyllostomus</taxon>
    </lineage>
</organism>
<dbReference type="Proteomes" id="UP000664940">
    <property type="component" value="Unassembled WGS sequence"/>
</dbReference>
<comment type="caution">
    <text evidence="2">The sequence shown here is derived from an EMBL/GenBank/DDBJ whole genome shotgun (WGS) entry which is preliminary data.</text>
</comment>
<evidence type="ECO:0000313" key="2">
    <source>
        <dbReference type="EMBL" id="KAF6104295.1"/>
    </source>
</evidence>
<evidence type="ECO:0000256" key="1">
    <source>
        <dbReference type="SAM" id="MobiDB-lite"/>
    </source>
</evidence>